<dbReference type="Gene3D" id="2.40.170.20">
    <property type="entry name" value="TonB-dependent receptor, beta-barrel domain"/>
    <property type="match status" value="1"/>
</dbReference>
<evidence type="ECO:0000256" key="2">
    <source>
        <dbReference type="ARBA" id="ARBA00022448"/>
    </source>
</evidence>
<accession>A0A381X0G5</accession>
<comment type="subcellular location">
    <subcellularLocation>
        <location evidence="1">Cell outer membrane</location>
        <topology evidence="1">Multi-pass membrane protein</topology>
    </subcellularLocation>
</comment>
<dbReference type="GO" id="GO:0006826">
    <property type="term" value="P:iron ion transport"/>
    <property type="evidence" value="ECO:0007669"/>
    <property type="project" value="UniProtKB-KW"/>
</dbReference>
<sequence length="168" mass="18269">MSIRSINKLSLTSNFVFSAFLIFLSLLFSTENNAQQIEEIVVTAEKRVASLQETPISITVFSGDELSDAGITNSEQLSYFTPGLVIQRQVIGKVTMRGVGNENLTIGGDPSVALHLDGTYVARSSVANFDFFDIERIEVLRGPQGTLYGRNATGGAINVISKKPTEDY</sequence>
<keyword evidence="7" id="KW-0798">TonB box</keyword>
<evidence type="ECO:0000256" key="1">
    <source>
        <dbReference type="ARBA" id="ARBA00004571"/>
    </source>
</evidence>
<gene>
    <name evidence="11" type="ORF">METZ01_LOCUS110567</name>
</gene>
<evidence type="ECO:0000259" key="10">
    <source>
        <dbReference type="Pfam" id="PF07715"/>
    </source>
</evidence>
<dbReference type="InterPro" id="IPR039426">
    <property type="entry name" value="TonB-dep_rcpt-like"/>
</dbReference>
<evidence type="ECO:0000256" key="7">
    <source>
        <dbReference type="ARBA" id="ARBA00023077"/>
    </source>
</evidence>
<dbReference type="InterPro" id="IPR012910">
    <property type="entry name" value="Plug_dom"/>
</dbReference>
<dbReference type="PANTHER" id="PTHR32552:SF81">
    <property type="entry name" value="TONB-DEPENDENT OUTER MEMBRANE RECEPTOR"/>
    <property type="match status" value="1"/>
</dbReference>
<evidence type="ECO:0000256" key="6">
    <source>
        <dbReference type="ARBA" id="ARBA00023065"/>
    </source>
</evidence>
<evidence type="ECO:0000256" key="4">
    <source>
        <dbReference type="ARBA" id="ARBA00022692"/>
    </source>
</evidence>
<protein>
    <recommendedName>
        <fullName evidence="10">TonB-dependent receptor plug domain-containing protein</fullName>
    </recommendedName>
</protein>
<keyword evidence="5" id="KW-0408">Iron</keyword>
<dbReference type="EMBL" id="UINC01013339">
    <property type="protein sequence ID" value="SVA57713.1"/>
    <property type="molecule type" value="Genomic_DNA"/>
</dbReference>
<reference evidence="11" key="1">
    <citation type="submission" date="2018-05" db="EMBL/GenBank/DDBJ databases">
        <authorList>
            <person name="Lanie J.A."/>
            <person name="Ng W.-L."/>
            <person name="Kazmierczak K.M."/>
            <person name="Andrzejewski T.M."/>
            <person name="Davidsen T.M."/>
            <person name="Wayne K.J."/>
            <person name="Tettelin H."/>
            <person name="Glass J.I."/>
            <person name="Rusch D."/>
            <person name="Podicherti R."/>
            <person name="Tsui H.-C.T."/>
            <person name="Winkler M.E."/>
        </authorList>
    </citation>
    <scope>NUCLEOTIDE SEQUENCE</scope>
</reference>
<feature type="non-terminal residue" evidence="11">
    <location>
        <position position="168"/>
    </location>
</feature>
<proteinExistence type="predicted"/>
<dbReference type="PANTHER" id="PTHR32552">
    <property type="entry name" value="FERRICHROME IRON RECEPTOR-RELATED"/>
    <property type="match status" value="1"/>
</dbReference>
<keyword evidence="9" id="KW-0998">Cell outer membrane</keyword>
<evidence type="ECO:0000256" key="5">
    <source>
        <dbReference type="ARBA" id="ARBA00023004"/>
    </source>
</evidence>
<keyword evidence="3" id="KW-0410">Iron transport</keyword>
<dbReference type="InterPro" id="IPR036942">
    <property type="entry name" value="Beta-barrel_TonB_sf"/>
</dbReference>
<keyword evidence="6" id="KW-0406">Ion transport</keyword>
<keyword evidence="8" id="KW-0472">Membrane</keyword>
<evidence type="ECO:0000256" key="9">
    <source>
        <dbReference type="ARBA" id="ARBA00023237"/>
    </source>
</evidence>
<dbReference type="Pfam" id="PF07715">
    <property type="entry name" value="Plug"/>
    <property type="match status" value="1"/>
</dbReference>
<dbReference type="AlphaFoldDB" id="A0A381X0G5"/>
<evidence type="ECO:0000313" key="11">
    <source>
        <dbReference type="EMBL" id="SVA57713.1"/>
    </source>
</evidence>
<evidence type="ECO:0000256" key="8">
    <source>
        <dbReference type="ARBA" id="ARBA00023136"/>
    </source>
</evidence>
<dbReference type="GO" id="GO:0009279">
    <property type="term" value="C:cell outer membrane"/>
    <property type="evidence" value="ECO:0007669"/>
    <property type="project" value="UniProtKB-SubCell"/>
</dbReference>
<feature type="non-terminal residue" evidence="11">
    <location>
        <position position="1"/>
    </location>
</feature>
<dbReference type="SUPFAM" id="SSF56935">
    <property type="entry name" value="Porins"/>
    <property type="match status" value="1"/>
</dbReference>
<name>A0A381X0G5_9ZZZZ</name>
<dbReference type="PROSITE" id="PS52016">
    <property type="entry name" value="TONB_DEPENDENT_REC_3"/>
    <property type="match status" value="1"/>
</dbReference>
<organism evidence="11">
    <name type="scientific">marine metagenome</name>
    <dbReference type="NCBI Taxonomy" id="408172"/>
    <lineage>
        <taxon>unclassified sequences</taxon>
        <taxon>metagenomes</taxon>
        <taxon>ecological metagenomes</taxon>
    </lineage>
</organism>
<feature type="domain" description="TonB-dependent receptor plug" evidence="10">
    <location>
        <begin position="51"/>
        <end position="156"/>
    </location>
</feature>
<keyword evidence="4" id="KW-0812">Transmembrane</keyword>
<evidence type="ECO:0000256" key="3">
    <source>
        <dbReference type="ARBA" id="ARBA00022496"/>
    </source>
</evidence>
<keyword evidence="2" id="KW-0813">Transport</keyword>